<proteinExistence type="predicted"/>
<accession>A0A420WAF6</accession>
<dbReference type="Proteomes" id="UP000277424">
    <property type="component" value="Unassembled WGS sequence"/>
</dbReference>
<organism evidence="1 2">
    <name type="scientific">Oceanibaculum indicum</name>
    <dbReference type="NCBI Taxonomy" id="526216"/>
    <lineage>
        <taxon>Bacteria</taxon>
        <taxon>Pseudomonadati</taxon>
        <taxon>Pseudomonadota</taxon>
        <taxon>Alphaproteobacteria</taxon>
        <taxon>Rhodospirillales</taxon>
        <taxon>Oceanibaculaceae</taxon>
        <taxon>Oceanibaculum</taxon>
    </lineage>
</organism>
<protein>
    <submittedName>
        <fullName evidence="1">Uncharacterized protein</fullName>
    </submittedName>
</protein>
<evidence type="ECO:0000313" key="2">
    <source>
        <dbReference type="Proteomes" id="UP000277424"/>
    </source>
</evidence>
<gene>
    <name evidence="1" type="ORF">BCL74_3591</name>
</gene>
<name>A0A420WAF6_9PROT</name>
<evidence type="ECO:0000313" key="1">
    <source>
        <dbReference type="EMBL" id="RKQ67930.1"/>
    </source>
</evidence>
<reference evidence="1 2" key="1">
    <citation type="submission" date="2018-10" db="EMBL/GenBank/DDBJ databases">
        <title>Comparative analysis of microorganisms from saline springs in Andes Mountain Range, Colombia.</title>
        <authorList>
            <person name="Rubin E."/>
        </authorList>
    </citation>
    <scope>NUCLEOTIDE SEQUENCE [LARGE SCALE GENOMIC DNA]</scope>
    <source>
        <strain evidence="1 2">USBA 36</strain>
    </source>
</reference>
<dbReference type="OrthoDB" id="7388866at2"/>
<dbReference type="RefSeq" id="WP_121222131.1">
    <property type="nucleotide sequence ID" value="NZ_RBIG01000005.1"/>
</dbReference>
<sequence length="292" mass="31777">MGERFDFYIGIDWSGAKGRYSGIALAECSGESGPDSGPRLIAPEGSRWTRSTVADYLGRRIARGERLLAGFDFAFGFPWIEGEGYLAKRVPHITDAFALWELIEQASAEAPDFHAGPLVTHEAFAPSYWVSGKQKPDWRNDKRRTETACGEATSTYPETVFKLIGAKQVGKAALAGIRTLRAIRLAAPAQVAVWPFEDADKPAVLAEIYPTLFRRQALGSTTKIKDRATLDTALSALDSAPAVGAPELLTDHEGDALISAAGLRWLDRAGKLFTLPEEAETQARREGWIVGV</sequence>
<dbReference type="AlphaFoldDB" id="A0A420WAF6"/>
<dbReference type="EMBL" id="RBIG01000005">
    <property type="protein sequence ID" value="RKQ67930.1"/>
    <property type="molecule type" value="Genomic_DNA"/>
</dbReference>
<comment type="caution">
    <text evidence="1">The sequence shown here is derived from an EMBL/GenBank/DDBJ whole genome shotgun (WGS) entry which is preliminary data.</text>
</comment>